<comment type="caution">
    <text evidence="9">The sequence shown here is derived from an EMBL/GenBank/DDBJ whole genome shotgun (WGS) entry which is preliminary data.</text>
</comment>
<dbReference type="Proteomes" id="UP000309215">
    <property type="component" value="Unassembled WGS sequence"/>
</dbReference>
<dbReference type="RefSeq" id="WP_136931042.1">
    <property type="nucleotide sequence ID" value="NZ_SSMQ01000023.1"/>
</dbReference>
<feature type="domain" description="Fatty acid hydroxylase" evidence="8">
    <location>
        <begin position="80"/>
        <end position="212"/>
    </location>
</feature>
<feature type="transmembrane region" description="Helical" evidence="7">
    <location>
        <begin position="294"/>
        <end position="313"/>
    </location>
</feature>
<evidence type="ECO:0000256" key="2">
    <source>
        <dbReference type="ARBA" id="ARBA00022692"/>
    </source>
</evidence>
<feature type="transmembrane region" description="Helical" evidence="7">
    <location>
        <begin position="39"/>
        <end position="64"/>
    </location>
</feature>
<gene>
    <name evidence="9" type="ORF">E8A74_22080</name>
</gene>
<dbReference type="AlphaFoldDB" id="A0A4U1J993"/>
<dbReference type="GO" id="GO:0006643">
    <property type="term" value="P:membrane lipid metabolic process"/>
    <property type="evidence" value="ECO:0007669"/>
    <property type="project" value="TreeGrafter"/>
</dbReference>
<dbReference type="InterPro" id="IPR006694">
    <property type="entry name" value="Fatty_acid_hydroxylase"/>
</dbReference>
<accession>A0A4U1J993</accession>
<dbReference type="PANTHER" id="PTHR21624:SF1">
    <property type="entry name" value="ALKYLGLYCEROL MONOOXYGENASE"/>
    <property type="match status" value="1"/>
</dbReference>
<evidence type="ECO:0000313" key="9">
    <source>
        <dbReference type="EMBL" id="TKD04961.1"/>
    </source>
</evidence>
<keyword evidence="5" id="KW-0443">Lipid metabolism</keyword>
<evidence type="ECO:0000256" key="1">
    <source>
        <dbReference type="ARBA" id="ARBA00004127"/>
    </source>
</evidence>
<keyword evidence="2 7" id="KW-0812">Transmembrane</keyword>
<sequence length="367" mass="40842">MNVVTLSIPAFFLLMGLEWTVGRFKKRRVYRGPDVLADLLLGSAQTLFGVVAAGALLGGYLLLYERRFFDVSPSSALAWVGLLVGLDFLYYWFHRASHRMNLAWAAHAPHHQSEDFNFAVALRQGPVQPLVSRFFYLPLALFGFPPAMFATALGINTVYQFWIHTELVGKLGPLEWVLNTPSHHRVHHGCNGRYLDRNHAGMLIIWDRLFGTFEPEAEKPVYGTVKPVASWNPLVCAWAPFGDIVETAARAPRFLDKLKVWFMPPEWRPQGLEPAALDITPDRPKYDARPTRGAGIYAAVMLVLTLAVTVYFLVKGASAPLGTQLVFSAWFVAALGGLGGVLEGRAWAKPLEAARLVATPFVLWMLV</sequence>
<evidence type="ECO:0000256" key="5">
    <source>
        <dbReference type="ARBA" id="ARBA00023098"/>
    </source>
</evidence>
<feature type="transmembrane region" description="Helical" evidence="7">
    <location>
        <begin position="325"/>
        <end position="342"/>
    </location>
</feature>
<dbReference type="EMBL" id="SSMQ01000023">
    <property type="protein sequence ID" value="TKD04961.1"/>
    <property type="molecule type" value="Genomic_DNA"/>
</dbReference>
<dbReference type="OrthoDB" id="5291790at2"/>
<feature type="transmembrane region" description="Helical" evidence="7">
    <location>
        <begin position="134"/>
        <end position="155"/>
    </location>
</feature>
<dbReference type="GO" id="GO:0005506">
    <property type="term" value="F:iron ion binding"/>
    <property type="evidence" value="ECO:0007669"/>
    <property type="project" value="InterPro"/>
</dbReference>
<dbReference type="GO" id="GO:0008610">
    <property type="term" value="P:lipid biosynthetic process"/>
    <property type="evidence" value="ECO:0007669"/>
    <property type="project" value="InterPro"/>
</dbReference>
<protein>
    <submittedName>
        <fullName evidence="9">Fatty acid hydroxylase family protein</fullName>
    </submittedName>
</protein>
<evidence type="ECO:0000256" key="7">
    <source>
        <dbReference type="SAM" id="Phobius"/>
    </source>
</evidence>
<dbReference type="GO" id="GO:0012505">
    <property type="term" value="C:endomembrane system"/>
    <property type="evidence" value="ECO:0007669"/>
    <property type="project" value="UniProtKB-SubCell"/>
</dbReference>
<dbReference type="InterPro" id="IPR051689">
    <property type="entry name" value="Sterol_desaturase/TMEM195"/>
</dbReference>
<evidence type="ECO:0000256" key="6">
    <source>
        <dbReference type="ARBA" id="ARBA00023136"/>
    </source>
</evidence>
<reference evidence="9 10" key="1">
    <citation type="submission" date="2019-04" db="EMBL/GenBank/DDBJ databases">
        <authorList>
            <person name="Li Y."/>
            <person name="Wang J."/>
        </authorList>
    </citation>
    <scope>NUCLEOTIDE SEQUENCE [LARGE SCALE GENOMIC DNA]</scope>
    <source>
        <strain evidence="9 10">DSM 14668</strain>
    </source>
</reference>
<dbReference type="GO" id="GO:0050479">
    <property type="term" value="F:glyceryl-ether monooxygenase activity"/>
    <property type="evidence" value="ECO:0007669"/>
    <property type="project" value="TreeGrafter"/>
</dbReference>
<keyword evidence="6 7" id="KW-0472">Membrane</keyword>
<evidence type="ECO:0000256" key="4">
    <source>
        <dbReference type="ARBA" id="ARBA00023002"/>
    </source>
</evidence>
<evidence type="ECO:0000313" key="10">
    <source>
        <dbReference type="Proteomes" id="UP000309215"/>
    </source>
</evidence>
<proteinExistence type="predicted"/>
<name>A0A4U1J993_9BACT</name>
<evidence type="ECO:0000259" key="8">
    <source>
        <dbReference type="Pfam" id="PF04116"/>
    </source>
</evidence>
<dbReference type="Pfam" id="PF04116">
    <property type="entry name" value="FA_hydroxylase"/>
    <property type="match status" value="1"/>
</dbReference>
<keyword evidence="4" id="KW-0560">Oxidoreductase</keyword>
<organism evidence="9 10">
    <name type="scientific">Polyangium fumosum</name>
    <dbReference type="NCBI Taxonomy" id="889272"/>
    <lineage>
        <taxon>Bacteria</taxon>
        <taxon>Pseudomonadati</taxon>
        <taxon>Myxococcota</taxon>
        <taxon>Polyangia</taxon>
        <taxon>Polyangiales</taxon>
        <taxon>Polyangiaceae</taxon>
        <taxon>Polyangium</taxon>
    </lineage>
</organism>
<dbReference type="PANTHER" id="PTHR21624">
    <property type="entry name" value="STEROL DESATURASE-RELATED PROTEIN"/>
    <property type="match status" value="1"/>
</dbReference>
<keyword evidence="10" id="KW-1185">Reference proteome</keyword>
<evidence type="ECO:0000256" key="3">
    <source>
        <dbReference type="ARBA" id="ARBA00022989"/>
    </source>
</evidence>
<dbReference type="GO" id="GO:0016020">
    <property type="term" value="C:membrane"/>
    <property type="evidence" value="ECO:0007669"/>
    <property type="project" value="GOC"/>
</dbReference>
<comment type="subcellular location">
    <subcellularLocation>
        <location evidence="1">Endomembrane system</location>
        <topology evidence="1">Multi-pass membrane protein</topology>
    </subcellularLocation>
</comment>
<feature type="transmembrane region" description="Helical" evidence="7">
    <location>
        <begin position="76"/>
        <end position="93"/>
    </location>
</feature>
<keyword evidence="3 7" id="KW-1133">Transmembrane helix</keyword>